<name>A0A8J2X3T8_9STRA</name>
<protein>
    <submittedName>
        <fullName evidence="2">Uncharacterized protein</fullName>
    </submittedName>
</protein>
<dbReference type="EMBL" id="CAKKNE010000004">
    <property type="protein sequence ID" value="CAH0373331.1"/>
    <property type="molecule type" value="Genomic_DNA"/>
</dbReference>
<dbReference type="InterPro" id="IPR002110">
    <property type="entry name" value="Ankyrin_rpt"/>
</dbReference>
<gene>
    <name evidence="2" type="ORF">PECAL_4P05200</name>
</gene>
<dbReference type="PROSITE" id="PS50088">
    <property type="entry name" value="ANK_REPEAT"/>
    <property type="match status" value="1"/>
</dbReference>
<comment type="caution">
    <text evidence="2">The sequence shown here is derived from an EMBL/GenBank/DDBJ whole genome shotgun (WGS) entry which is preliminary data.</text>
</comment>
<evidence type="ECO:0000313" key="2">
    <source>
        <dbReference type="EMBL" id="CAH0373331.1"/>
    </source>
</evidence>
<dbReference type="Proteomes" id="UP000789595">
    <property type="component" value="Unassembled WGS sequence"/>
</dbReference>
<feature type="repeat" description="ANK" evidence="1">
    <location>
        <begin position="16"/>
        <end position="55"/>
    </location>
</feature>
<dbReference type="OrthoDB" id="194358at2759"/>
<proteinExistence type="predicted"/>
<reference evidence="2" key="1">
    <citation type="submission" date="2021-11" db="EMBL/GenBank/DDBJ databases">
        <authorList>
            <consortium name="Genoscope - CEA"/>
            <person name="William W."/>
        </authorList>
    </citation>
    <scope>NUCLEOTIDE SEQUENCE</scope>
</reference>
<evidence type="ECO:0000256" key="1">
    <source>
        <dbReference type="PROSITE-ProRule" id="PRU00023"/>
    </source>
</evidence>
<dbReference type="SUPFAM" id="SSF48403">
    <property type="entry name" value="Ankyrin repeat"/>
    <property type="match status" value="1"/>
</dbReference>
<dbReference type="InterPro" id="IPR036770">
    <property type="entry name" value="Ankyrin_rpt-contain_sf"/>
</dbReference>
<dbReference type="AlphaFoldDB" id="A0A8J2X3T8"/>
<organism evidence="2 3">
    <name type="scientific">Pelagomonas calceolata</name>
    <dbReference type="NCBI Taxonomy" id="35677"/>
    <lineage>
        <taxon>Eukaryota</taxon>
        <taxon>Sar</taxon>
        <taxon>Stramenopiles</taxon>
        <taxon>Ochrophyta</taxon>
        <taxon>Pelagophyceae</taxon>
        <taxon>Pelagomonadales</taxon>
        <taxon>Pelagomonadaceae</taxon>
        <taxon>Pelagomonas</taxon>
    </lineage>
</organism>
<accession>A0A8J2X3T8</accession>
<keyword evidence="1" id="KW-0040">ANK repeat</keyword>
<keyword evidence="3" id="KW-1185">Reference proteome</keyword>
<sequence length="183" mass="20843">MLVEAGADVNARNERSGRTPLLLAAAHSGSIGGGRKSAIFRHLLTLGARIDICDDYGGTVDSILAVNQLLDYDDTDGWIRYQKRDHRRAMRLVADVRAAGTWARYLHEPRVRLDVLRQLCARGRAAPQTYFFLGLPGTQMRIRRRRQNLVACLFTDLPKDMFRHVLRFWGSDRDFPDDSDEDD</sequence>
<dbReference type="Gene3D" id="1.25.40.20">
    <property type="entry name" value="Ankyrin repeat-containing domain"/>
    <property type="match status" value="1"/>
</dbReference>
<evidence type="ECO:0000313" key="3">
    <source>
        <dbReference type="Proteomes" id="UP000789595"/>
    </source>
</evidence>